<reference evidence="2 3" key="1">
    <citation type="submission" date="2019-07" db="EMBL/GenBank/DDBJ databases">
        <title>Sphingomonas alkalisoli sp. nov., isolated from rhizosphere soil of Suaedae salsa.</title>
        <authorList>
            <person name="Zhang H."/>
            <person name="Xu L."/>
            <person name="Zhang J.-X."/>
            <person name="Sun J.-Q."/>
        </authorList>
    </citation>
    <scope>NUCLEOTIDE SEQUENCE [LARGE SCALE GENOMIC DNA]</scope>
    <source>
        <strain evidence="2 3">XS-10</strain>
    </source>
</reference>
<evidence type="ECO:0008006" key="4">
    <source>
        <dbReference type="Google" id="ProtNLM"/>
    </source>
</evidence>
<feature type="transmembrane region" description="Helical" evidence="1">
    <location>
        <begin position="12"/>
        <end position="36"/>
    </location>
</feature>
<feature type="transmembrane region" description="Helical" evidence="1">
    <location>
        <begin position="115"/>
        <end position="134"/>
    </location>
</feature>
<dbReference type="RefSeq" id="WP_145845248.1">
    <property type="nucleotide sequence ID" value="NZ_CP042239.1"/>
</dbReference>
<dbReference type="AlphaFoldDB" id="A0A518RCW5"/>
<gene>
    <name evidence="2" type="ORF">FPZ54_04210</name>
</gene>
<name>A0A518RCW5_9SPHN</name>
<accession>A0A518RCW5</accession>
<keyword evidence="1" id="KW-0812">Transmembrane</keyword>
<protein>
    <recommendedName>
        <fullName evidence="4">Sugar transporter</fullName>
    </recommendedName>
</protein>
<evidence type="ECO:0000313" key="3">
    <source>
        <dbReference type="Proteomes" id="UP000318055"/>
    </source>
</evidence>
<keyword evidence="1" id="KW-0472">Membrane</keyword>
<feature type="transmembrane region" description="Helical" evidence="1">
    <location>
        <begin position="85"/>
        <end position="103"/>
    </location>
</feature>
<evidence type="ECO:0000313" key="2">
    <source>
        <dbReference type="EMBL" id="QDX25308.1"/>
    </source>
</evidence>
<dbReference type="KEGG" id="ssua:FPZ54_04210"/>
<dbReference type="OrthoDB" id="7507670at2"/>
<keyword evidence="1" id="KW-1133">Transmembrane helix</keyword>
<dbReference type="Proteomes" id="UP000318055">
    <property type="component" value="Chromosome"/>
</dbReference>
<organism evidence="2 3">
    <name type="scientific">Sphingomonas suaedae</name>
    <dbReference type="NCBI Taxonomy" id="2599297"/>
    <lineage>
        <taxon>Bacteria</taxon>
        <taxon>Pseudomonadati</taxon>
        <taxon>Pseudomonadota</taxon>
        <taxon>Alphaproteobacteria</taxon>
        <taxon>Sphingomonadales</taxon>
        <taxon>Sphingomonadaceae</taxon>
        <taxon>Sphingomonas</taxon>
    </lineage>
</organism>
<sequence>MTDAGSRVPAWFTVAGVLLILWGLMGCASLYGHFVMGPDIHQNPTAYDRELYASLPMWYGIVYIVAVLSGLFGAIALLMRRKLAVVLSAVSVVAVIIQFGWMFLATDIIGAKGLWVVYFPLLILAVQLFQLWFANRAASKGLLR</sequence>
<keyword evidence="3" id="KW-1185">Reference proteome</keyword>
<dbReference type="PROSITE" id="PS51257">
    <property type="entry name" value="PROKAR_LIPOPROTEIN"/>
    <property type="match status" value="1"/>
</dbReference>
<feature type="transmembrane region" description="Helical" evidence="1">
    <location>
        <begin position="56"/>
        <end position="78"/>
    </location>
</feature>
<dbReference type="EMBL" id="CP042239">
    <property type="protein sequence ID" value="QDX25308.1"/>
    <property type="molecule type" value="Genomic_DNA"/>
</dbReference>
<evidence type="ECO:0000256" key="1">
    <source>
        <dbReference type="SAM" id="Phobius"/>
    </source>
</evidence>
<proteinExistence type="predicted"/>